<accession>A0ABP9F4E9</accession>
<dbReference type="SUPFAM" id="SSF160379">
    <property type="entry name" value="SP0830-like"/>
    <property type="match status" value="1"/>
</dbReference>
<reference evidence="2" key="1">
    <citation type="journal article" date="2019" name="Int. J. Syst. Evol. Microbiol.">
        <title>The Global Catalogue of Microorganisms (GCM) 10K type strain sequencing project: providing services to taxonomists for standard genome sequencing and annotation.</title>
        <authorList>
            <consortium name="The Broad Institute Genomics Platform"/>
            <consortium name="The Broad Institute Genome Sequencing Center for Infectious Disease"/>
            <person name="Wu L."/>
            <person name="Ma J."/>
        </authorList>
    </citation>
    <scope>NUCLEOTIDE SEQUENCE [LARGE SCALE GENOMIC DNA]</scope>
    <source>
        <strain evidence="2">JCM 19125</strain>
    </source>
</reference>
<protein>
    <recommendedName>
        <fullName evidence="3">DUF1697 domain-containing protein</fullName>
    </recommendedName>
</protein>
<gene>
    <name evidence="1" type="ORF">GCM10025789_08010</name>
</gene>
<dbReference type="EMBL" id="BAABLV010000013">
    <property type="protein sequence ID" value="GAA4893260.1"/>
    <property type="molecule type" value="Genomic_DNA"/>
</dbReference>
<keyword evidence="2" id="KW-1185">Reference proteome</keyword>
<comment type="caution">
    <text evidence="1">The sequence shown here is derived from an EMBL/GenBank/DDBJ whole genome shotgun (WGS) entry which is preliminary data.</text>
</comment>
<organism evidence="1 2">
    <name type="scientific">Tessaracoccus lubricantis</name>
    <dbReference type="NCBI Taxonomy" id="545543"/>
    <lineage>
        <taxon>Bacteria</taxon>
        <taxon>Bacillati</taxon>
        <taxon>Actinomycetota</taxon>
        <taxon>Actinomycetes</taxon>
        <taxon>Propionibacteriales</taxon>
        <taxon>Propionibacteriaceae</taxon>
        <taxon>Tessaracoccus</taxon>
    </lineage>
</organism>
<dbReference type="InterPro" id="IPR012545">
    <property type="entry name" value="DUF1697"/>
</dbReference>
<evidence type="ECO:0008006" key="3">
    <source>
        <dbReference type="Google" id="ProtNLM"/>
    </source>
</evidence>
<dbReference type="RefSeq" id="WP_345579330.1">
    <property type="nucleotide sequence ID" value="NZ_BAABLV010000013.1"/>
</dbReference>
<dbReference type="Proteomes" id="UP001501521">
    <property type="component" value="Unassembled WGS sequence"/>
</dbReference>
<proteinExistence type="predicted"/>
<name>A0ABP9F4E9_9ACTN</name>
<dbReference type="Pfam" id="PF08002">
    <property type="entry name" value="DUF1697"/>
    <property type="match status" value="1"/>
</dbReference>
<evidence type="ECO:0000313" key="1">
    <source>
        <dbReference type="EMBL" id="GAA4893260.1"/>
    </source>
</evidence>
<sequence>MTLHVAFFRNMNLGQARSKSPRSPELLGAFTAAGAVSAVNFQTNGTVIFSGDEPQRLAESVVARLTQVTGYDDLVVTRSAGWLLDRLANLDPELPAGEVTLFNAVALPKISLPHVETFPTGELVVHQLDTCHAVTSATGTGVSAGPVLTQLLGIPVTCRGVPTMIRLGARLQALSP</sequence>
<evidence type="ECO:0000313" key="2">
    <source>
        <dbReference type="Proteomes" id="UP001501521"/>
    </source>
</evidence>